<dbReference type="Proteomes" id="UP000218209">
    <property type="component" value="Unassembled WGS sequence"/>
</dbReference>
<sequence>MARQTRSPTTASRAAVVAAPSLPTNAHKPHLPHDTKSAALARHSMAAPRWRRGLEVLWCRPCGKDAPGRRPRPFFAGGRRAGGRRSEGCRPDAGDCLPATDVHFGLRHGVGLFNDEVQACAASHRQAAHADRVGIGGKGGEGGGQPRTHCPASRQAGPGVQHSGCAVTASPVSHRAPATTRDICCNNRGVA</sequence>
<proteinExistence type="predicted"/>
<evidence type="ECO:0000313" key="3">
    <source>
        <dbReference type="Proteomes" id="UP000218209"/>
    </source>
</evidence>
<evidence type="ECO:0000256" key="1">
    <source>
        <dbReference type="SAM" id="MobiDB-lite"/>
    </source>
</evidence>
<accession>A0A1X6P519</accession>
<feature type="region of interest" description="Disordered" evidence="1">
    <location>
        <begin position="136"/>
        <end position="157"/>
    </location>
</feature>
<evidence type="ECO:0000313" key="2">
    <source>
        <dbReference type="EMBL" id="OSX75856.1"/>
    </source>
</evidence>
<keyword evidence="3" id="KW-1185">Reference proteome</keyword>
<dbReference type="EMBL" id="KV918888">
    <property type="protein sequence ID" value="OSX75856.1"/>
    <property type="molecule type" value="Genomic_DNA"/>
</dbReference>
<feature type="compositionally biased region" description="Gly residues" evidence="1">
    <location>
        <begin position="136"/>
        <end position="145"/>
    </location>
</feature>
<protein>
    <submittedName>
        <fullName evidence="2">Uncharacterized protein</fullName>
    </submittedName>
</protein>
<gene>
    <name evidence="2" type="ORF">BU14_0218s0022</name>
</gene>
<dbReference type="AlphaFoldDB" id="A0A1X6P519"/>
<feature type="region of interest" description="Disordered" evidence="1">
    <location>
        <begin position="70"/>
        <end position="89"/>
    </location>
</feature>
<reference evidence="2 3" key="1">
    <citation type="submission" date="2017-03" db="EMBL/GenBank/DDBJ databases">
        <title>WGS assembly of Porphyra umbilicalis.</title>
        <authorList>
            <person name="Brawley S.H."/>
            <person name="Blouin N.A."/>
            <person name="Ficko-Blean E."/>
            <person name="Wheeler G.L."/>
            <person name="Lohr M."/>
            <person name="Goodson H.V."/>
            <person name="Jenkins J.W."/>
            <person name="Blaby-Haas C.E."/>
            <person name="Helliwell K.E."/>
            <person name="Chan C."/>
            <person name="Marriage T."/>
            <person name="Bhattacharya D."/>
            <person name="Klein A.S."/>
            <person name="Badis Y."/>
            <person name="Brodie J."/>
            <person name="Cao Y."/>
            <person name="Collen J."/>
            <person name="Dittami S.M."/>
            <person name="Gachon C.M."/>
            <person name="Green B.R."/>
            <person name="Karpowicz S."/>
            <person name="Kim J.W."/>
            <person name="Kudahl U."/>
            <person name="Lin S."/>
            <person name="Michel G."/>
            <person name="Mittag M."/>
            <person name="Olson B.J."/>
            <person name="Pangilinan J."/>
            <person name="Peng Y."/>
            <person name="Qiu H."/>
            <person name="Shu S."/>
            <person name="Singer J.T."/>
            <person name="Smith A.G."/>
            <person name="Sprecher B.N."/>
            <person name="Wagner V."/>
            <person name="Wang W."/>
            <person name="Wang Z.-Y."/>
            <person name="Yan J."/>
            <person name="Yarish C."/>
            <person name="Zoeuner-Riek S."/>
            <person name="Zhuang Y."/>
            <person name="Zou Y."/>
            <person name="Lindquist E.A."/>
            <person name="Grimwood J."/>
            <person name="Barry K."/>
            <person name="Rokhsar D.S."/>
            <person name="Schmutz J."/>
            <person name="Stiller J.W."/>
            <person name="Grossman A.R."/>
            <person name="Prochnik S.E."/>
        </authorList>
    </citation>
    <scope>NUCLEOTIDE SEQUENCE [LARGE SCALE GENOMIC DNA]</scope>
    <source>
        <strain evidence="2">4086291</strain>
    </source>
</reference>
<name>A0A1X6P519_PORUM</name>
<organism evidence="2 3">
    <name type="scientific">Porphyra umbilicalis</name>
    <name type="common">Purple laver</name>
    <name type="synonym">Red alga</name>
    <dbReference type="NCBI Taxonomy" id="2786"/>
    <lineage>
        <taxon>Eukaryota</taxon>
        <taxon>Rhodophyta</taxon>
        <taxon>Bangiophyceae</taxon>
        <taxon>Bangiales</taxon>
        <taxon>Bangiaceae</taxon>
        <taxon>Porphyra</taxon>
    </lineage>
</organism>